<name>A0ABP8ZCQ0_9ACTN</name>
<evidence type="ECO:0000313" key="3">
    <source>
        <dbReference type="Proteomes" id="UP001500822"/>
    </source>
</evidence>
<feature type="region of interest" description="Disordered" evidence="1">
    <location>
        <begin position="51"/>
        <end position="78"/>
    </location>
</feature>
<dbReference type="EMBL" id="BAABIE010000011">
    <property type="protein sequence ID" value="GAA4752865.1"/>
    <property type="molecule type" value="Genomic_DNA"/>
</dbReference>
<accession>A0ABP8ZCQ0</accession>
<keyword evidence="3" id="KW-1185">Reference proteome</keyword>
<protein>
    <submittedName>
        <fullName evidence="2">Uncharacterized protein</fullName>
    </submittedName>
</protein>
<comment type="caution">
    <text evidence="2">The sequence shown here is derived from an EMBL/GenBank/DDBJ whole genome shotgun (WGS) entry which is preliminary data.</text>
</comment>
<feature type="region of interest" description="Disordered" evidence="1">
    <location>
        <begin position="1"/>
        <end position="38"/>
    </location>
</feature>
<dbReference type="Proteomes" id="UP001500822">
    <property type="component" value="Unassembled WGS sequence"/>
</dbReference>
<proteinExistence type="predicted"/>
<sequence length="110" mass="10550">MLVGAGDGGRTEVVVPELGEVPGTGGGPHLDHRPPGLLQFGAMDGVVEVDESFGNRHGGGGHGSTVVPGGPSANGSISGPVDSLAVAASCAVAPCVSVSARMGTLRVPAG</sequence>
<feature type="compositionally biased region" description="Low complexity" evidence="1">
    <location>
        <begin position="11"/>
        <end position="21"/>
    </location>
</feature>
<organism evidence="2 3">
    <name type="scientific">Gordonia alkaliphila</name>
    <dbReference type="NCBI Taxonomy" id="1053547"/>
    <lineage>
        <taxon>Bacteria</taxon>
        <taxon>Bacillati</taxon>
        <taxon>Actinomycetota</taxon>
        <taxon>Actinomycetes</taxon>
        <taxon>Mycobacteriales</taxon>
        <taxon>Gordoniaceae</taxon>
        <taxon>Gordonia</taxon>
    </lineage>
</organism>
<evidence type="ECO:0000313" key="2">
    <source>
        <dbReference type="EMBL" id="GAA4752865.1"/>
    </source>
</evidence>
<evidence type="ECO:0000256" key="1">
    <source>
        <dbReference type="SAM" id="MobiDB-lite"/>
    </source>
</evidence>
<reference evidence="3" key="1">
    <citation type="journal article" date="2019" name="Int. J. Syst. Evol. Microbiol.">
        <title>The Global Catalogue of Microorganisms (GCM) 10K type strain sequencing project: providing services to taxonomists for standard genome sequencing and annotation.</title>
        <authorList>
            <consortium name="The Broad Institute Genomics Platform"/>
            <consortium name="The Broad Institute Genome Sequencing Center for Infectious Disease"/>
            <person name="Wu L."/>
            <person name="Ma J."/>
        </authorList>
    </citation>
    <scope>NUCLEOTIDE SEQUENCE [LARGE SCALE GENOMIC DNA]</scope>
    <source>
        <strain evidence="3">JCM 18077</strain>
    </source>
</reference>
<gene>
    <name evidence="2" type="ORF">GCM10023217_24920</name>
</gene>